<keyword evidence="2" id="KW-0472">Membrane</keyword>
<dbReference type="InterPro" id="IPR022464">
    <property type="entry name" value="Strep_pil_isopept_link"/>
</dbReference>
<protein>
    <submittedName>
        <fullName evidence="5">Strep_pil_rpt: streptococcal pilin isopeptide linkage domain protein</fullName>
    </submittedName>
</protein>
<dbReference type="Pfam" id="PF12892">
    <property type="entry name" value="FctA"/>
    <property type="match status" value="1"/>
</dbReference>
<name>A0A564S8K1_9FIRM</name>
<feature type="domain" description="Streptococcal pilin isopeptide linkage" evidence="4">
    <location>
        <begin position="50"/>
        <end position="161"/>
    </location>
</feature>
<organism evidence="5 6">
    <name type="scientific">Faecalibacterium prausnitzii</name>
    <dbReference type="NCBI Taxonomy" id="853"/>
    <lineage>
        <taxon>Bacteria</taxon>
        <taxon>Bacillati</taxon>
        <taxon>Bacillota</taxon>
        <taxon>Clostridia</taxon>
        <taxon>Eubacteriales</taxon>
        <taxon>Oscillospiraceae</taxon>
        <taxon>Faecalibacterium</taxon>
    </lineage>
</organism>
<dbReference type="NCBIfam" id="TIGR03786">
    <property type="entry name" value="strep_pil_rpt"/>
    <property type="match status" value="1"/>
</dbReference>
<feature type="region of interest" description="Disordered" evidence="1">
    <location>
        <begin position="160"/>
        <end position="192"/>
    </location>
</feature>
<dbReference type="RefSeq" id="WP_158397828.1">
    <property type="nucleotide sequence ID" value="NZ_CABHMY010000011.1"/>
</dbReference>
<reference evidence="5 6" key="1">
    <citation type="submission" date="2019-07" db="EMBL/GenBank/DDBJ databases">
        <authorList>
            <person name="Hibberd C M."/>
            <person name="Gehrig L. J."/>
            <person name="Chang H.-W."/>
            <person name="Venkatesh S."/>
        </authorList>
    </citation>
    <scope>NUCLEOTIDE SEQUENCE [LARGE SCALE GENOMIC DNA]</scope>
    <source>
        <strain evidence="5">Faecalibacterium_prausnitzii_JG_BgPS064</strain>
    </source>
</reference>
<evidence type="ECO:0000256" key="3">
    <source>
        <dbReference type="SAM" id="SignalP"/>
    </source>
</evidence>
<dbReference type="Proteomes" id="UP000406184">
    <property type="component" value="Unassembled WGS sequence"/>
</dbReference>
<keyword evidence="3" id="KW-0732">Signal</keyword>
<proteinExistence type="predicted"/>
<dbReference type="AlphaFoldDB" id="A0A564S8K1"/>
<dbReference type="Gene3D" id="2.60.40.3050">
    <property type="match status" value="1"/>
</dbReference>
<dbReference type="InterPro" id="IPR038174">
    <property type="entry name" value="Strep_pil_link_sf"/>
</dbReference>
<feature type="signal peptide" evidence="3">
    <location>
        <begin position="1"/>
        <end position="26"/>
    </location>
</feature>
<feature type="chain" id="PRO_5021753166" evidence="3">
    <location>
        <begin position="27"/>
        <end position="256"/>
    </location>
</feature>
<keyword evidence="2" id="KW-0812">Transmembrane</keyword>
<keyword evidence="2" id="KW-1133">Transmembrane helix</keyword>
<evidence type="ECO:0000259" key="4">
    <source>
        <dbReference type="Pfam" id="PF12892"/>
    </source>
</evidence>
<evidence type="ECO:0000256" key="1">
    <source>
        <dbReference type="SAM" id="MobiDB-lite"/>
    </source>
</evidence>
<dbReference type="EMBL" id="CABHMY010000011">
    <property type="protein sequence ID" value="VUW91457.1"/>
    <property type="molecule type" value="Genomic_DNA"/>
</dbReference>
<keyword evidence="6" id="KW-1185">Reference proteome</keyword>
<feature type="compositionally biased region" description="Pro residues" evidence="1">
    <location>
        <begin position="166"/>
        <end position="187"/>
    </location>
</feature>
<feature type="transmembrane region" description="Helical" evidence="2">
    <location>
        <begin position="227"/>
        <end position="248"/>
    </location>
</feature>
<gene>
    <name evidence="5" type="ORF">FPPS064S07_01910</name>
</gene>
<sequence length="256" mass="27537">MRRLPKMAAALLAAALAVSAALPALAADQRAELELEASVRCTGEAADETLTVRLTALDGAPMPEGCDDEAELDFPARDCRDADNKTLTKTFDAIVYTAPGIYEYRVTQDAGGRKRADYDDTVFYLKVMVAWDTDGELKGHVSVRRDGDDGAKTELLFKNSYRGTDPLPPPVTPPYVPDKPTPTPKPVEQPGEITVIRPPTPSAEMPDEVIPAAEPEPVGTLIQTGQLLWPVPVLAGGGIALVAVGLWLSRKRRHDA</sequence>
<accession>A0A564S8K1</accession>
<evidence type="ECO:0000313" key="6">
    <source>
        <dbReference type="Proteomes" id="UP000406184"/>
    </source>
</evidence>
<evidence type="ECO:0000313" key="5">
    <source>
        <dbReference type="EMBL" id="VUW91457.1"/>
    </source>
</evidence>
<evidence type="ECO:0000256" key="2">
    <source>
        <dbReference type="SAM" id="Phobius"/>
    </source>
</evidence>